<proteinExistence type="predicted"/>
<accession>U4LNP1</accession>
<sequence length="90" mass="10819">MDIDSSEYQNVDYYGNDYKDEEYEDEGYEDDGYKDKVLELDSRIMKWRDEVYELIPLPQLYMMQNDDSCPYPMTWESLPAGLRLFFISAL</sequence>
<dbReference type="EMBL" id="HF936354">
    <property type="protein sequence ID" value="CCX16189.1"/>
    <property type="molecule type" value="Genomic_DNA"/>
</dbReference>
<gene>
    <name evidence="1" type="ORF">PCON_02785</name>
</gene>
<name>U4LNP1_PYROM</name>
<dbReference type="AlphaFoldDB" id="U4LNP1"/>
<evidence type="ECO:0000313" key="1">
    <source>
        <dbReference type="EMBL" id="CCX16189.1"/>
    </source>
</evidence>
<organism evidence="1 2">
    <name type="scientific">Pyronema omphalodes (strain CBS 100304)</name>
    <name type="common">Pyronema confluens</name>
    <dbReference type="NCBI Taxonomy" id="1076935"/>
    <lineage>
        <taxon>Eukaryota</taxon>
        <taxon>Fungi</taxon>
        <taxon>Dikarya</taxon>
        <taxon>Ascomycota</taxon>
        <taxon>Pezizomycotina</taxon>
        <taxon>Pezizomycetes</taxon>
        <taxon>Pezizales</taxon>
        <taxon>Pyronemataceae</taxon>
        <taxon>Pyronema</taxon>
    </lineage>
</organism>
<reference evidence="1 2" key="1">
    <citation type="journal article" date="2013" name="PLoS Genet.">
        <title>The genome and development-dependent transcriptomes of Pyronema confluens: a window into fungal evolution.</title>
        <authorList>
            <person name="Traeger S."/>
            <person name="Altegoer F."/>
            <person name="Freitag M."/>
            <person name="Gabaldon T."/>
            <person name="Kempken F."/>
            <person name="Kumar A."/>
            <person name="Marcet-Houben M."/>
            <person name="Poggeler S."/>
            <person name="Stajich J.E."/>
            <person name="Nowrousian M."/>
        </authorList>
    </citation>
    <scope>NUCLEOTIDE SEQUENCE [LARGE SCALE GENOMIC DNA]</scope>
    <source>
        <strain evidence="2">CBS 100304</strain>
        <tissue evidence="1">Vegetative mycelium</tissue>
    </source>
</reference>
<keyword evidence="2" id="KW-1185">Reference proteome</keyword>
<dbReference type="OrthoDB" id="10662506at2759"/>
<protein>
    <submittedName>
        <fullName evidence="1">Uncharacterized protein</fullName>
    </submittedName>
</protein>
<evidence type="ECO:0000313" key="2">
    <source>
        <dbReference type="Proteomes" id="UP000018144"/>
    </source>
</evidence>
<dbReference type="Proteomes" id="UP000018144">
    <property type="component" value="Unassembled WGS sequence"/>
</dbReference>